<keyword evidence="3" id="KW-1185">Reference proteome</keyword>
<evidence type="ECO:0000313" key="2">
    <source>
        <dbReference type="EMBL" id="KAF7426534.1"/>
    </source>
</evidence>
<dbReference type="AlphaFoldDB" id="A0A8H6ZSJ3"/>
<reference evidence="2" key="1">
    <citation type="submission" date="2019-07" db="EMBL/GenBank/DDBJ databases">
        <authorList>
            <person name="Palmer J.M."/>
        </authorList>
    </citation>
    <scope>NUCLEOTIDE SEQUENCE</scope>
    <source>
        <strain evidence="2">PC9</strain>
    </source>
</reference>
<proteinExistence type="predicted"/>
<organism evidence="2 3">
    <name type="scientific">Pleurotus ostreatus</name>
    <name type="common">Oyster mushroom</name>
    <name type="synonym">White-rot fungus</name>
    <dbReference type="NCBI Taxonomy" id="5322"/>
    <lineage>
        <taxon>Eukaryota</taxon>
        <taxon>Fungi</taxon>
        <taxon>Dikarya</taxon>
        <taxon>Basidiomycota</taxon>
        <taxon>Agaricomycotina</taxon>
        <taxon>Agaricomycetes</taxon>
        <taxon>Agaricomycetidae</taxon>
        <taxon>Agaricales</taxon>
        <taxon>Pleurotineae</taxon>
        <taxon>Pleurotaceae</taxon>
        <taxon>Pleurotus</taxon>
    </lineage>
</organism>
<dbReference type="RefSeq" id="XP_036629838.1">
    <property type="nucleotide sequence ID" value="XM_036778410.1"/>
</dbReference>
<comment type="caution">
    <text evidence="2">The sequence shown here is derived from an EMBL/GenBank/DDBJ whole genome shotgun (WGS) entry which is preliminary data.</text>
</comment>
<dbReference type="Proteomes" id="UP000623687">
    <property type="component" value="Unassembled WGS sequence"/>
</dbReference>
<sequence>MEIDFASLLKNVENSCDPSPFCRPVEGPAWLQPQPNAHCDASPADAHRATSPADTHPGVSLAGMPYDASCTKKTPGARPYKAYKRKKAREDAYRHGKRVSSAKKRVAAMSSAIHHRTTLSSGKLPAARDGYTSKNNTHHPSKDSAHNWTVQELLEEGFDLMQWDGCTPRPLVDSTGRIFAVLAGRPKDKTFEQDCQAVYTKMQTELLGFDLKETECEHRRGSFPALAVGVSYGNGQREPARLAAGETGPNAEGLCRLLNDPAVQRVASYGDSAFEMWAPKLHAGSARQDVHCPPSSSQEFPKSIRHRDTLNLAHGWCGITALGRFDHTRGGHLILWDARVAIEFPPHSTILIPSSAILHSNVAVDSEEVRASFVQYCAGGIFRWVDNGCRTQAAFERADPVSYEKSMEDRLHGWERGLKMFSLLCEVQQ</sequence>
<protein>
    <submittedName>
        <fullName evidence="2">Uncharacterized protein</fullName>
    </submittedName>
</protein>
<name>A0A8H6ZSJ3_PLEOS</name>
<feature type="region of interest" description="Disordered" evidence="1">
    <location>
        <begin position="35"/>
        <end position="60"/>
    </location>
</feature>
<dbReference type="VEuPathDB" id="FungiDB:PC9H_008903"/>
<evidence type="ECO:0000256" key="1">
    <source>
        <dbReference type="SAM" id="MobiDB-lite"/>
    </source>
</evidence>
<feature type="region of interest" description="Disordered" evidence="1">
    <location>
        <begin position="122"/>
        <end position="144"/>
    </location>
</feature>
<dbReference type="EMBL" id="JACETU010000006">
    <property type="protein sequence ID" value="KAF7426534.1"/>
    <property type="molecule type" value="Genomic_DNA"/>
</dbReference>
<dbReference type="OrthoDB" id="3020801at2759"/>
<evidence type="ECO:0000313" key="3">
    <source>
        <dbReference type="Proteomes" id="UP000623687"/>
    </source>
</evidence>
<dbReference type="Gene3D" id="3.60.130.30">
    <property type="match status" value="1"/>
</dbReference>
<gene>
    <name evidence="2" type="ORF">PC9H_008903</name>
</gene>
<dbReference type="GeneID" id="59378721"/>
<accession>A0A8H6ZSJ3</accession>